<dbReference type="EMBL" id="CAAKMV010000152">
    <property type="protein sequence ID" value="VIO61466.1"/>
    <property type="molecule type" value="Genomic_DNA"/>
</dbReference>
<organism evidence="8">
    <name type="scientific">Gibberella zeae</name>
    <name type="common">Wheat head blight fungus</name>
    <name type="synonym">Fusarium graminearum</name>
    <dbReference type="NCBI Taxonomy" id="5518"/>
    <lineage>
        <taxon>Eukaryota</taxon>
        <taxon>Fungi</taxon>
        <taxon>Dikarya</taxon>
        <taxon>Ascomycota</taxon>
        <taxon>Pezizomycotina</taxon>
        <taxon>Sordariomycetes</taxon>
        <taxon>Hypocreomycetidae</taxon>
        <taxon>Hypocreales</taxon>
        <taxon>Nectriaceae</taxon>
        <taxon>Fusarium</taxon>
    </lineage>
</organism>
<dbReference type="PANTHER" id="PTHR43836:SF2">
    <property type="entry name" value="CATECHOL O-METHYLTRANSFERASE 1-RELATED"/>
    <property type="match status" value="1"/>
</dbReference>
<feature type="compositionally biased region" description="Low complexity" evidence="7">
    <location>
        <begin position="1"/>
        <end position="31"/>
    </location>
</feature>
<reference evidence="8" key="1">
    <citation type="submission" date="2019-04" db="EMBL/GenBank/DDBJ databases">
        <authorList>
            <person name="Melise S."/>
            <person name="Noan J."/>
            <person name="Okalmin O."/>
        </authorList>
    </citation>
    <scope>NUCLEOTIDE SEQUENCE</scope>
    <source>
        <strain evidence="8">FN9</strain>
    </source>
</reference>
<dbReference type="EC" id="2.1.1.6" evidence="1"/>
<keyword evidence="5" id="KW-0128">Catecholamine metabolism</keyword>
<dbReference type="SUPFAM" id="SSF53335">
    <property type="entry name" value="S-adenosyl-L-methionine-dependent methyltransferases"/>
    <property type="match status" value="1"/>
</dbReference>
<keyword evidence="3" id="KW-0808">Transferase</keyword>
<evidence type="ECO:0000256" key="7">
    <source>
        <dbReference type="SAM" id="MobiDB-lite"/>
    </source>
</evidence>
<dbReference type="GO" id="GO:0008171">
    <property type="term" value="F:O-methyltransferase activity"/>
    <property type="evidence" value="ECO:0007669"/>
    <property type="project" value="InterPro"/>
</dbReference>
<protein>
    <recommendedName>
        <fullName evidence="1">catechol O-methyltransferase</fullName>
        <ecNumber evidence="1">2.1.1.6</ecNumber>
    </recommendedName>
</protein>
<feature type="region of interest" description="Disordered" evidence="7">
    <location>
        <begin position="222"/>
        <end position="370"/>
    </location>
</feature>
<proteinExistence type="inferred from homology"/>
<dbReference type="PROSITE" id="PS51682">
    <property type="entry name" value="SAM_OMT_I"/>
    <property type="match status" value="1"/>
</dbReference>
<accession>A0A4E9EF20</accession>
<evidence type="ECO:0000256" key="2">
    <source>
        <dbReference type="ARBA" id="ARBA00022603"/>
    </source>
</evidence>
<evidence type="ECO:0000256" key="3">
    <source>
        <dbReference type="ARBA" id="ARBA00022679"/>
    </source>
</evidence>
<sequence length="674" mass="72972">MSYYDNPQSQWSSSTQQQQQQQQPTQTQNSWEHQGSTTPVRAGASGPQPQDDYAFSYQFDEVDRAYENLQKSGKGYGMGGRRESLIQRSLNVARGPDNVGRPDSRGSHHTPGSRPHSVNNFDDARGGSQGPNLQNFYANQRHQPSRGSNEAEQVMQAKRRMAAQRERELRNLHTEQQYQRTVLSEAPLPPSKHMSEEETRELIARQRSALYGEGPFAEKAGYVDETGNVRTGAPIPSGPSSVRGHSPLAYDSVGRGPPTGDAGTPVSSGDARGPPTEPNSRPHSTVSPQAAGPANKVFDNAQSRTSTSSPTGGSPSRDMTPGSKSNQAGGSVAPIGTRPSGTPTNTASSKRSTTPLASPGGWGRGNGVWGQSSGLGAPASVWAGTIIPTESIRMPSFDENKAYVEQEETFFDDGREIELLHYIYGRSDIDELRGSPERVLQAIDEFGRTKKYLMNVGEDKGKIVTDLIAEVKPKVMVELGGYVGYSTLLFANAVRKAGGTNYYSLERNPEFAAVITSLLDLSGLSSIARVIVGPSDAGLARLHKNGTVKKIDLMFLDHYKPAYTSDLKLCERLGLVGPGSVLAADNVIKPGNPPYLAYVRSSVAEKRAARGQGDDKDGFADRTAKQYLKREGEEKLNEEEGDPNLVYESKLVHSFEPTGVPDAVEITRCTGRED</sequence>
<feature type="compositionally biased region" description="Polar residues" evidence="7">
    <location>
        <begin position="339"/>
        <end position="356"/>
    </location>
</feature>
<comment type="similarity">
    <text evidence="6">Belongs to the class I-like SAM-binding methyltransferase superfamily. Cation-dependent O-methyltransferase family.</text>
</comment>
<feature type="region of interest" description="Disordered" evidence="7">
    <location>
        <begin position="92"/>
        <end position="152"/>
    </location>
</feature>
<dbReference type="AlphaFoldDB" id="A0A4E9EF20"/>
<feature type="compositionally biased region" description="Polar residues" evidence="7">
    <location>
        <begin position="130"/>
        <end position="151"/>
    </location>
</feature>
<evidence type="ECO:0000256" key="1">
    <source>
        <dbReference type="ARBA" id="ARBA00012880"/>
    </source>
</evidence>
<dbReference type="GO" id="GO:0032259">
    <property type="term" value="P:methylation"/>
    <property type="evidence" value="ECO:0007669"/>
    <property type="project" value="UniProtKB-KW"/>
</dbReference>
<evidence type="ECO:0000256" key="5">
    <source>
        <dbReference type="ARBA" id="ARBA00022939"/>
    </source>
</evidence>
<feature type="compositionally biased region" description="Low complexity" evidence="7">
    <location>
        <begin position="303"/>
        <end position="317"/>
    </location>
</feature>
<feature type="compositionally biased region" description="Polar residues" evidence="7">
    <location>
        <begin position="278"/>
        <end position="288"/>
    </location>
</feature>
<evidence type="ECO:0000256" key="4">
    <source>
        <dbReference type="ARBA" id="ARBA00022691"/>
    </source>
</evidence>
<keyword evidence="2" id="KW-0489">Methyltransferase</keyword>
<evidence type="ECO:0000313" key="8">
    <source>
        <dbReference type="EMBL" id="VIO61466.1"/>
    </source>
</evidence>
<evidence type="ECO:0000256" key="6">
    <source>
        <dbReference type="ARBA" id="ARBA00023453"/>
    </source>
</evidence>
<dbReference type="PANTHER" id="PTHR43836">
    <property type="entry name" value="CATECHOL O-METHYLTRANSFERASE 1-RELATED"/>
    <property type="match status" value="1"/>
</dbReference>
<gene>
    <name evidence="8" type="ORF">FUG_LOCUS431598</name>
</gene>
<feature type="region of interest" description="Disordered" evidence="7">
    <location>
        <begin position="1"/>
        <end position="57"/>
    </location>
</feature>
<dbReference type="Pfam" id="PF01596">
    <property type="entry name" value="Methyltransf_3"/>
    <property type="match status" value="1"/>
</dbReference>
<dbReference type="Gene3D" id="3.40.50.150">
    <property type="entry name" value="Vaccinia Virus protein VP39"/>
    <property type="match status" value="1"/>
</dbReference>
<dbReference type="InterPro" id="IPR029063">
    <property type="entry name" value="SAM-dependent_MTases_sf"/>
</dbReference>
<keyword evidence="4" id="KW-0949">S-adenosyl-L-methionine</keyword>
<name>A0A4E9EF20_GIBZA</name>
<dbReference type="InterPro" id="IPR002935">
    <property type="entry name" value="SAM_O-MeTrfase"/>
</dbReference>
<dbReference type="GO" id="GO:0006584">
    <property type="term" value="P:catecholamine metabolic process"/>
    <property type="evidence" value="ECO:0007669"/>
    <property type="project" value="UniProtKB-KW"/>
</dbReference>